<accession>A0A6P0CED8</accession>
<name>A0A6P0CED8_9RHOB</name>
<evidence type="ECO:0000313" key="3">
    <source>
        <dbReference type="Proteomes" id="UP000468591"/>
    </source>
</evidence>
<keyword evidence="3" id="KW-1185">Reference proteome</keyword>
<evidence type="ECO:0000313" key="2">
    <source>
        <dbReference type="EMBL" id="NEK22744.1"/>
    </source>
</evidence>
<organism evidence="2 3">
    <name type="scientific">Sulfitobacter sediminilitoris</name>
    <dbReference type="NCBI Taxonomy" id="2698830"/>
    <lineage>
        <taxon>Bacteria</taxon>
        <taxon>Pseudomonadati</taxon>
        <taxon>Pseudomonadota</taxon>
        <taxon>Alphaproteobacteria</taxon>
        <taxon>Rhodobacterales</taxon>
        <taxon>Roseobacteraceae</taxon>
        <taxon>Sulfitobacter</taxon>
    </lineage>
</organism>
<sequence length="118" mass="12890">MTRVAMTIFAATLAFATPAFAEFQQVTSRNDFVALVGGKTLTRPLVKIQVLPDGRIAGKGAAWEVTGKWSWENGYLCRSLEWGGDDLGYNCQEVKTDGARVRITSDKGTGQSADFRLQ</sequence>
<dbReference type="AlphaFoldDB" id="A0A6P0CED8"/>
<protein>
    <submittedName>
        <fullName evidence="2">Dihydrodipicolinate reductase</fullName>
    </submittedName>
</protein>
<feature type="signal peptide" evidence="1">
    <location>
        <begin position="1"/>
        <end position="21"/>
    </location>
</feature>
<dbReference type="RefSeq" id="WP_164353673.1">
    <property type="nucleotide sequence ID" value="NZ_JAABNT010000005.1"/>
</dbReference>
<dbReference type="Proteomes" id="UP000468591">
    <property type="component" value="Unassembled WGS sequence"/>
</dbReference>
<dbReference type="EMBL" id="JAABNT010000005">
    <property type="protein sequence ID" value="NEK22744.1"/>
    <property type="molecule type" value="Genomic_DNA"/>
</dbReference>
<evidence type="ECO:0000256" key="1">
    <source>
        <dbReference type="SAM" id="SignalP"/>
    </source>
</evidence>
<feature type="chain" id="PRO_5026831345" evidence="1">
    <location>
        <begin position="22"/>
        <end position="118"/>
    </location>
</feature>
<comment type="caution">
    <text evidence="2">The sequence shown here is derived from an EMBL/GenBank/DDBJ whole genome shotgun (WGS) entry which is preliminary data.</text>
</comment>
<reference evidence="2 3" key="1">
    <citation type="submission" date="2020-01" db="EMBL/GenBank/DDBJ databases">
        <title>Sulfitobacter sediminilitoris sp. nov., isolated from a tidal flat.</title>
        <authorList>
            <person name="Park S."/>
            <person name="Yoon J.-H."/>
        </authorList>
    </citation>
    <scope>NUCLEOTIDE SEQUENCE [LARGE SCALE GENOMIC DNA]</scope>
    <source>
        <strain evidence="2 3">JBTF-M27</strain>
    </source>
</reference>
<proteinExistence type="predicted"/>
<keyword evidence="1" id="KW-0732">Signal</keyword>
<gene>
    <name evidence="2" type="ORF">GV827_10030</name>
</gene>